<name>A0A832DKK7_9BACT</name>
<evidence type="ECO:0000256" key="5">
    <source>
        <dbReference type="ARBA" id="ARBA00022679"/>
    </source>
</evidence>
<evidence type="ECO:0000256" key="8">
    <source>
        <dbReference type="PIRSR" id="PIRSR000460-1"/>
    </source>
</evidence>
<dbReference type="GO" id="GO:0005980">
    <property type="term" value="P:glycogen catabolic process"/>
    <property type="evidence" value="ECO:0007669"/>
    <property type="project" value="TreeGrafter"/>
</dbReference>
<keyword evidence="6 8" id="KW-0663">Pyridoxal phosphate</keyword>
<dbReference type="NCBIfam" id="TIGR02093">
    <property type="entry name" value="P_ylase"/>
    <property type="match status" value="1"/>
</dbReference>
<evidence type="ECO:0000256" key="2">
    <source>
        <dbReference type="ARBA" id="ARBA00006047"/>
    </source>
</evidence>
<dbReference type="FunFam" id="3.40.50.2000:FF:000005">
    <property type="entry name" value="Alpha-1,4 glucan phosphorylase"/>
    <property type="match status" value="1"/>
</dbReference>
<keyword evidence="5 9" id="KW-0808">Transferase</keyword>
<feature type="modified residue" description="N6-(pyridoxal phosphate)lysine" evidence="8">
    <location>
        <position position="677"/>
    </location>
</feature>
<comment type="cofactor">
    <cofactor evidence="1 9">
        <name>pyridoxal 5'-phosphate</name>
        <dbReference type="ChEBI" id="CHEBI:597326"/>
    </cofactor>
</comment>
<gene>
    <name evidence="10" type="ORF">ENS56_09275</name>
</gene>
<keyword evidence="3" id="KW-0321">Glycogen metabolism</keyword>
<evidence type="ECO:0000256" key="3">
    <source>
        <dbReference type="ARBA" id="ARBA00022600"/>
    </source>
</evidence>
<evidence type="ECO:0000256" key="1">
    <source>
        <dbReference type="ARBA" id="ARBA00001933"/>
    </source>
</evidence>
<comment type="function">
    <text evidence="9">Allosteric enzyme that catalyzes the rate-limiting step in glycogen catabolism, the phosphorolytic cleavage of glycogen to produce glucose-1-phosphate, and plays a central role in maintaining cellular and organismal glucose homeostasis.</text>
</comment>
<evidence type="ECO:0000256" key="6">
    <source>
        <dbReference type="ARBA" id="ARBA00022898"/>
    </source>
</evidence>
<dbReference type="GO" id="GO:0030170">
    <property type="term" value="F:pyridoxal phosphate binding"/>
    <property type="evidence" value="ECO:0007669"/>
    <property type="project" value="InterPro"/>
</dbReference>
<dbReference type="InterPro" id="IPR000811">
    <property type="entry name" value="Glyco_trans_35"/>
</dbReference>
<accession>A0A832DKK7</accession>
<dbReference type="GO" id="GO:0005737">
    <property type="term" value="C:cytoplasm"/>
    <property type="evidence" value="ECO:0007669"/>
    <property type="project" value="TreeGrafter"/>
</dbReference>
<sequence>MAKKNNGTSNGNSIFFTDKEDPESFSISNQFAEHLEFTLVKDRITVTKDDAYYALSLAVRDRMVRRWLRTQREYHIKDTKRVYYLSLEYLMGRLLGNALINLDYYEECRELLKKDGYNLEEIKEYEHDMGLGNGGLGRLAACYLDSMATLQLPAFGYGIRYEYGIFAQEIENGYQVEYADYWLKNGNPWDILRRSLQYRVKFYGRVEKKVYPDGTYYFDWVDTDDVLAVAYDVPIPGYKVKNVNNLRLWQAKAVSDFEFSDFNRGNYVEAVAKKNESETISKVLYPNDTYVEGKFLRLKQQYFFVSATLQDIIRKFKINHDSFEEFPDKVCIQLNDTHPVVAIPELMRILIDQERMGWEKAWDITTRTFAYTNHTVVPEALEEWNESIFGELLPRHLQIVYEINRRFLEDVKKNYTSDEKILEKLSIISSGPEKRVRMANLAIVGTFAVNGVAELHTHILKTRIFPDFHKIYPKKFLCVTNGITPRRWIRAANPELSKLITSKIGEDWVRDLSQLKKLEQFVDDASFRKKWREVKMYNRRILIDYIKDENNIDVNPDSIFDVQVKRFHEYKRQLLNVLHVITLYNRIKDNPKLKIVPRTVIFGGKAAPAYYAAKMVIKLINSVADVVNNDPDVGDKLKVVFLKNYSVTLAEKIIPASDLSEQISVAGLEASGTGNMKFAANGALTIGTMDGANIEILEEVGKENIFIFGLLAEEVVELKARGYNPRKYYESNPSLKRVIDMIASNYFNPKEPGIFNDMINGLMNVDYYCVFADYQAYIDTQDRVAKEFLDQEEWTKKSIYNVARIGKFSSDRAVSEYAKKIWNVKPVKLNNGNSNHD</sequence>
<dbReference type="EC" id="2.4.1.1" evidence="9"/>
<keyword evidence="7 9" id="KW-0119">Carbohydrate metabolism</keyword>
<evidence type="ECO:0000256" key="4">
    <source>
        <dbReference type="ARBA" id="ARBA00022676"/>
    </source>
</evidence>
<dbReference type="FunFam" id="3.40.50.2000:FF:000034">
    <property type="entry name" value="Alpha-1,4 glucan phosphorylase"/>
    <property type="match status" value="1"/>
</dbReference>
<comment type="similarity">
    <text evidence="2 9">Belongs to the glycogen phosphorylase family.</text>
</comment>
<evidence type="ECO:0000256" key="9">
    <source>
        <dbReference type="RuleBase" id="RU000587"/>
    </source>
</evidence>
<protein>
    <recommendedName>
        <fullName evidence="9">Alpha-1,4 glucan phosphorylase</fullName>
        <ecNumber evidence="9">2.4.1.1</ecNumber>
    </recommendedName>
</protein>
<dbReference type="EMBL" id="DSVI01000010">
    <property type="protein sequence ID" value="HGT48215.1"/>
    <property type="molecule type" value="Genomic_DNA"/>
</dbReference>
<proteinExistence type="inferred from homology"/>
<dbReference type="PANTHER" id="PTHR11468:SF3">
    <property type="entry name" value="GLYCOGEN PHOSPHORYLASE, LIVER FORM"/>
    <property type="match status" value="1"/>
</dbReference>
<dbReference type="CDD" id="cd04300">
    <property type="entry name" value="GT35_Glycogen_Phosphorylase"/>
    <property type="match status" value="1"/>
</dbReference>
<reference evidence="10" key="1">
    <citation type="journal article" date="2020" name="mSystems">
        <title>Genome- and Community-Level Interaction Insights into Carbon Utilization and Element Cycling Functions of Hydrothermarchaeota in Hydrothermal Sediment.</title>
        <authorList>
            <person name="Zhou Z."/>
            <person name="Liu Y."/>
            <person name="Xu W."/>
            <person name="Pan J."/>
            <person name="Luo Z.H."/>
            <person name="Li M."/>
        </authorList>
    </citation>
    <scope>NUCLEOTIDE SEQUENCE [LARGE SCALE GENOMIC DNA]</scope>
    <source>
        <strain evidence="10">SpSt-500</strain>
    </source>
</reference>
<dbReference type="AlphaFoldDB" id="A0A832DKK7"/>
<keyword evidence="4 9" id="KW-0328">Glycosyltransferase</keyword>
<organism evidence="10">
    <name type="scientific">Ignavibacterium album</name>
    <dbReference type="NCBI Taxonomy" id="591197"/>
    <lineage>
        <taxon>Bacteria</taxon>
        <taxon>Pseudomonadati</taxon>
        <taxon>Ignavibacteriota</taxon>
        <taxon>Ignavibacteria</taxon>
        <taxon>Ignavibacteriales</taxon>
        <taxon>Ignavibacteriaceae</taxon>
        <taxon>Ignavibacterium</taxon>
    </lineage>
</organism>
<dbReference type="PIRSF" id="PIRSF000460">
    <property type="entry name" value="Pprylas_GlgP"/>
    <property type="match status" value="1"/>
</dbReference>
<dbReference type="PANTHER" id="PTHR11468">
    <property type="entry name" value="GLYCOGEN PHOSPHORYLASE"/>
    <property type="match status" value="1"/>
</dbReference>
<evidence type="ECO:0000313" key="10">
    <source>
        <dbReference type="EMBL" id="HGT48215.1"/>
    </source>
</evidence>
<dbReference type="SUPFAM" id="SSF53756">
    <property type="entry name" value="UDP-Glycosyltransferase/glycogen phosphorylase"/>
    <property type="match status" value="1"/>
</dbReference>
<evidence type="ECO:0000256" key="7">
    <source>
        <dbReference type="ARBA" id="ARBA00023277"/>
    </source>
</evidence>
<dbReference type="Gene3D" id="3.40.50.2000">
    <property type="entry name" value="Glycogen Phosphorylase B"/>
    <property type="match status" value="2"/>
</dbReference>
<comment type="caution">
    <text evidence="10">The sequence shown here is derived from an EMBL/GenBank/DDBJ whole genome shotgun (WGS) entry which is preliminary data.</text>
</comment>
<dbReference type="Pfam" id="PF00343">
    <property type="entry name" value="Phosphorylase"/>
    <property type="match status" value="1"/>
</dbReference>
<comment type="catalytic activity">
    <reaction evidence="9">
        <text>[(1-&gt;4)-alpha-D-glucosyl](n) + phosphate = [(1-&gt;4)-alpha-D-glucosyl](n-1) + alpha-D-glucose 1-phosphate</text>
        <dbReference type="Rhea" id="RHEA:41732"/>
        <dbReference type="Rhea" id="RHEA-COMP:9584"/>
        <dbReference type="Rhea" id="RHEA-COMP:9586"/>
        <dbReference type="ChEBI" id="CHEBI:15444"/>
        <dbReference type="ChEBI" id="CHEBI:43474"/>
        <dbReference type="ChEBI" id="CHEBI:58601"/>
        <dbReference type="EC" id="2.4.1.1"/>
    </reaction>
</comment>
<dbReference type="GO" id="GO:0008184">
    <property type="term" value="F:glycogen phosphorylase activity"/>
    <property type="evidence" value="ECO:0007669"/>
    <property type="project" value="InterPro"/>
</dbReference>
<dbReference type="InterPro" id="IPR011833">
    <property type="entry name" value="Glycg_phsphrylas"/>
</dbReference>